<reference evidence="3" key="2">
    <citation type="journal article" date="2016" name="Sci. Rep.">
        <title>Dictyocaulus viviparus genome, variome and transcriptome elucidate lungworm biology and support future intervention.</title>
        <authorList>
            <person name="McNulty S.N."/>
            <person name="Strube C."/>
            <person name="Rosa B.A."/>
            <person name="Martin J.C."/>
            <person name="Tyagi R."/>
            <person name="Choi Y.J."/>
            <person name="Wang Q."/>
            <person name="Hallsworth Pepin K."/>
            <person name="Zhang X."/>
            <person name="Ozersky P."/>
            <person name="Wilson R.K."/>
            <person name="Sternberg P.W."/>
            <person name="Gasser R.B."/>
            <person name="Mitreva M."/>
        </authorList>
    </citation>
    <scope>NUCLEOTIDE SEQUENCE [LARGE SCALE GENOMIC DNA]</scope>
    <source>
        <strain evidence="3">HannoverDv2000</strain>
    </source>
</reference>
<name>A0A0D8X5H3_DICVI</name>
<dbReference type="OrthoDB" id="5390at2759"/>
<dbReference type="Proteomes" id="UP000053766">
    <property type="component" value="Unassembled WGS sequence"/>
</dbReference>
<keyword evidence="3" id="KW-1185">Reference proteome</keyword>
<evidence type="ECO:0000256" key="1">
    <source>
        <dbReference type="SAM" id="MobiDB-lite"/>
    </source>
</evidence>
<feature type="non-terminal residue" evidence="2">
    <location>
        <position position="44"/>
    </location>
</feature>
<accession>A0A0D8X5H3</accession>
<feature type="compositionally biased region" description="Polar residues" evidence="1">
    <location>
        <begin position="1"/>
        <end position="15"/>
    </location>
</feature>
<sequence length="44" mass="5062">MQASLTTKQQHSSETVMGEEIQTESFMKGKRKRLKKKLEPIVKA</sequence>
<gene>
    <name evidence="2" type="ORF">DICVIV_14391</name>
</gene>
<proteinExistence type="predicted"/>
<reference evidence="2 3" key="1">
    <citation type="submission" date="2013-11" db="EMBL/GenBank/DDBJ databases">
        <title>Draft genome of the bovine lungworm Dictyocaulus viviparus.</title>
        <authorList>
            <person name="Mitreva M."/>
        </authorList>
    </citation>
    <scope>NUCLEOTIDE SEQUENCE [LARGE SCALE GENOMIC DNA]</scope>
    <source>
        <strain evidence="2 3">HannoverDv2000</strain>
    </source>
</reference>
<feature type="region of interest" description="Disordered" evidence="1">
    <location>
        <begin position="1"/>
        <end position="44"/>
    </location>
</feature>
<protein>
    <submittedName>
        <fullName evidence="2">Uncharacterized protein</fullName>
    </submittedName>
</protein>
<organism evidence="2 3">
    <name type="scientific">Dictyocaulus viviparus</name>
    <name type="common">Bovine lungworm</name>
    <dbReference type="NCBI Taxonomy" id="29172"/>
    <lineage>
        <taxon>Eukaryota</taxon>
        <taxon>Metazoa</taxon>
        <taxon>Ecdysozoa</taxon>
        <taxon>Nematoda</taxon>
        <taxon>Chromadorea</taxon>
        <taxon>Rhabditida</taxon>
        <taxon>Rhabditina</taxon>
        <taxon>Rhabditomorpha</taxon>
        <taxon>Strongyloidea</taxon>
        <taxon>Metastrongylidae</taxon>
        <taxon>Dictyocaulus</taxon>
    </lineage>
</organism>
<dbReference type="EMBL" id="KN721281">
    <property type="protein sequence ID" value="KJH39723.1"/>
    <property type="molecule type" value="Genomic_DNA"/>
</dbReference>
<evidence type="ECO:0000313" key="2">
    <source>
        <dbReference type="EMBL" id="KJH39723.1"/>
    </source>
</evidence>
<evidence type="ECO:0000313" key="3">
    <source>
        <dbReference type="Proteomes" id="UP000053766"/>
    </source>
</evidence>
<dbReference type="AlphaFoldDB" id="A0A0D8X5H3"/>